<evidence type="ECO:0000313" key="2">
    <source>
        <dbReference type="Proteomes" id="UP001519887"/>
    </source>
</evidence>
<name>A0ABS7CI18_9BACL</name>
<sequence length="30" mass="3144">QIADAVLYLAGSRSSWVNGAVIPIDGGYHL</sequence>
<protein>
    <submittedName>
        <fullName evidence="1">SDR family oxidoreductase</fullName>
    </submittedName>
</protein>
<evidence type="ECO:0000313" key="1">
    <source>
        <dbReference type="EMBL" id="MBW7460533.1"/>
    </source>
</evidence>
<dbReference type="InterPro" id="IPR036291">
    <property type="entry name" value="NAD(P)-bd_dom_sf"/>
</dbReference>
<dbReference type="SUPFAM" id="SSF51735">
    <property type="entry name" value="NAD(P)-binding Rossmann-fold domains"/>
    <property type="match status" value="1"/>
</dbReference>
<dbReference type="EMBL" id="JAHZIK010002287">
    <property type="protein sequence ID" value="MBW7460533.1"/>
    <property type="molecule type" value="Genomic_DNA"/>
</dbReference>
<accession>A0ABS7CI18</accession>
<feature type="non-terminal residue" evidence="1">
    <location>
        <position position="1"/>
    </location>
</feature>
<dbReference type="Gene3D" id="3.40.50.720">
    <property type="entry name" value="NAD(P)-binding Rossmann-like Domain"/>
    <property type="match status" value="1"/>
</dbReference>
<keyword evidence="2" id="KW-1185">Reference proteome</keyword>
<gene>
    <name evidence="1" type="ORF">K0U00_41365</name>
</gene>
<reference evidence="1 2" key="1">
    <citation type="submission" date="2021-07" db="EMBL/GenBank/DDBJ databases">
        <title>Paenibacillus radiodurans sp. nov., isolated from the southeastern edge of Tengger Desert.</title>
        <authorList>
            <person name="Zhang G."/>
        </authorList>
    </citation>
    <scope>NUCLEOTIDE SEQUENCE [LARGE SCALE GENOMIC DNA]</scope>
    <source>
        <strain evidence="1 2">CCM 7311</strain>
    </source>
</reference>
<comment type="caution">
    <text evidence="1">The sequence shown here is derived from an EMBL/GenBank/DDBJ whole genome shotgun (WGS) entry which is preliminary data.</text>
</comment>
<organism evidence="1 2">
    <name type="scientific">Paenibacillus sepulcri</name>
    <dbReference type="NCBI Taxonomy" id="359917"/>
    <lineage>
        <taxon>Bacteria</taxon>
        <taxon>Bacillati</taxon>
        <taxon>Bacillota</taxon>
        <taxon>Bacilli</taxon>
        <taxon>Bacillales</taxon>
        <taxon>Paenibacillaceae</taxon>
        <taxon>Paenibacillus</taxon>
    </lineage>
</organism>
<proteinExistence type="predicted"/>
<dbReference type="Proteomes" id="UP001519887">
    <property type="component" value="Unassembled WGS sequence"/>
</dbReference>